<feature type="domain" description="Ig-like" evidence="7">
    <location>
        <begin position="173"/>
        <end position="269"/>
    </location>
</feature>
<evidence type="ECO:0000313" key="9">
    <source>
        <dbReference type="EMBL" id="CAC5394889.1"/>
    </source>
</evidence>
<evidence type="ECO:0000256" key="4">
    <source>
        <dbReference type="ARBA" id="ARBA00023172"/>
    </source>
</evidence>
<accession>A0A6J8CHV6</accession>
<keyword evidence="3" id="KW-1015">Disulfide bond</keyword>
<dbReference type="Pfam" id="PF13927">
    <property type="entry name" value="Ig_3"/>
    <property type="match status" value="2"/>
</dbReference>
<evidence type="ECO:0000259" key="7">
    <source>
        <dbReference type="PROSITE" id="PS50835"/>
    </source>
</evidence>
<dbReference type="PROSITE" id="PS50835">
    <property type="entry name" value="IG_LIKE"/>
    <property type="match status" value="5"/>
</dbReference>
<dbReference type="PANTHER" id="PTHR11640">
    <property type="entry name" value="NEPHRIN"/>
    <property type="match status" value="1"/>
</dbReference>
<dbReference type="InterPro" id="IPR036179">
    <property type="entry name" value="Ig-like_dom_sf"/>
</dbReference>
<keyword evidence="10" id="KW-1185">Reference proteome</keyword>
<sequence length="961" mass="107920">MLSSLLSPIDNIPIGQHPYIIRLLKGVFNSRPPKVKLVPEWDLHKILDMLQKSPFEPLREAEIKFVTYKVIFLTAITTFRRCSDLQALRIGEGIVNVQSRDNKKLDPKRAIAIYLKRTEKVRKDEGKLFLSLVKPFKPVSSQTIARWIVNTIKMAYGEDDFKVNAHSTRAIGPSWALFNGASMKNGVDIDPISKQEPTEFSQLLIFCNAKSYPEVTNNDVIWTKQNNATFRSKGQQLVISNVKKVDSGFFVCSVVITLTPTLGQPVNVTGSTTVEVDVLYRPTVTVSPEHSEYYVLENVTNLQLACVVKEANPAVKSYRWYKNNAVISNVAVYTISSVHRSDSGNYTCDAINSVGTSITSSAIQLTILYGVELNPISTKTPIEGKQLLISCIGQSYPQITNRDVKWSKQSNNTFSRVGQQLVIDNVHKLDTGTYVCSVVVQLTPTVGQPVNVTGITIVEVDVLYRPNVTVSPDENPYQVIENTTNIQLTCMVIYANPAVTSYRWYKDGVKVSTAATYTILKVYRSHTGSYICDASNTVGSSDPSSVIQLDVLYGVSLKLSETEISINESERLELSCIGDGNPLPKITCVYRHNSTTVGKQKANVTTISEDHANCADTGLYTCSGNNTIGEPVSTSAVIKVACKPRTYNNWNKEDIFTSGTDESLNISATFISFPLSDISWSRVLSDGHLKDLDSEFISSTISSHLPYETISILQKNQLKPDEFGIYLVNASNLHGSFLLKYNVIQKREPIPPSFVYIVCKSTTAIVIWKPVLNRNVYQEYHIQYAETGQDMTSIKLYRNDTNQPMKYTITGLKPGRKYNFSILAVNLFGESRSNQMECLTEASLESFVQWTALNECRRKRGIWFKIPTDFCAVDGTFVEIYRSHIKPRELYFSGHRHYNSIHTQVIIVKYEKNSSYVEREFLDYQNDLHDDETDWTMPASQLNFPEECVLLGDRIIQIGIP</sequence>
<dbReference type="AlphaFoldDB" id="A0A6J8CHV6"/>
<evidence type="ECO:0000259" key="8">
    <source>
        <dbReference type="PROSITE" id="PS50853"/>
    </source>
</evidence>
<dbReference type="InterPro" id="IPR011010">
    <property type="entry name" value="DNA_brk_join_enz"/>
</dbReference>
<dbReference type="PANTHER" id="PTHR11640:SF31">
    <property type="entry name" value="IRREGULAR CHIASM C-ROUGHEST PROTEIN-RELATED"/>
    <property type="match status" value="1"/>
</dbReference>
<keyword evidence="5" id="KW-0325">Glycoprotein</keyword>
<evidence type="ECO:0000256" key="1">
    <source>
        <dbReference type="ARBA" id="ARBA00004479"/>
    </source>
</evidence>
<dbReference type="SUPFAM" id="SSF48726">
    <property type="entry name" value="Immunoglobulin"/>
    <property type="match status" value="5"/>
</dbReference>
<dbReference type="GO" id="GO:0050839">
    <property type="term" value="F:cell adhesion molecule binding"/>
    <property type="evidence" value="ECO:0007669"/>
    <property type="project" value="TreeGrafter"/>
</dbReference>
<dbReference type="GO" id="GO:0003677">
    <property type="term" value="F:DNA binding"/>
    <property type="evidence" value="ECO:0007669"/>
    <property type="project" value="InterPro"/>
</dbReference>
<evidence type="ECO:0000256" key="2">
    <source>
        <dbReference type="ARBA" id="ARBA00023136"/>
    </source>
</evidence>
<dbReference type="Pfam" id="PF00041">
    <property type="entry name" value="fn3"/>
    <property type="match status" value="1"/>
</dbReference>
<comment type="subcellular location">
    <subcellularLocation>
        <location evidence="1">Membrane</location>
        <topology evidence="1">Single-pass type I membrane protein</topology>
    </subcellularLocation>
</comment>
<keyword evidence="6" id="KW-0393">Immunoglobulin domain</keyword>
<protein>
    <recommendedName>
        <fullName evidence="11">HMCN</fullName>
    </recommendedName>
</protein>
<dbReference type="InterPro" id="IPR051275">
    <property type="entry name" value="Cell_adhesion_signaling"/>
</dbReference>
<evidence type="ECO:0000256" key="6">
    <source>
        <dbReference type="ARBA" id="ARBA00023319"/>
    </source>
</evidence>
<dbReference type="SUPFAM" id="SSF49265">
    <property type="entry name" value="Fibronectin type III"/>
    <property type="match status" value="1"/>
</dbReference>
<dbReference type="InterPro" id="IPR003961">
    <property type="entry name" value="FN3_dom"/>
</dbReference>
<dbReference type="InterPro" id="IPR013783">
    <property type="entry name" value="Ig-like_fold"/>
</dbReference>
<dbReference type="Gene3D" id="1.10.443.10">
    <property type="entry name" value="Intergrase catalytic core"/>
    <property type="match status" value="1"/>
</dbReference>
<organism evidence="9 10">
    <name type="scientific">Mytilus coruscus</name>
    <name type="common">Sea mussel</name>
    <dbReference type="NCBI Taxonomy" id="42192"/>
    <lineage>
        <taxon>Eukaryota</taxon>
        <taxon>Metazoa</taxon>
        <taxon>Spiralia</taxon>
        <taxon>Lophotrochozoa</taxon>
        <taxon>Mollusca</taxon>
        <taxon>Bivalvia</taxon>
        <taxon>Autobranchia</taxon>
        <taxon>Pteriomorphia</taxon>
        <taxon>Mytilida</taxon>
        <taxon>Mytiloidea</taxon>
        <taxon>Mytilidae</taxon>
        <taxon>Mytilinae</taxon>
        <taxon>Mytilus</taxon>
    </lineage>
</organism>
<evidence type="ECO:0000256" key="5">
    <source>
        <dbReference type="ARBA" id="ARBA00023180"/>
    </source>
</evidence>
<dbReference type="SMART" id="SM00408">
    <property type="entry name" value="IGc2"/>
    <property type="match status" value="4"/>
</dbReference>
<keyword evidence="4" id="KW-0233">DNA recombination</keyword>
<feature type="domain" description="Ig-like" evidence="7">
    <location>
        <begin position="383"/>
        <end position="453"/>
    </location>
</feature>
<dbReference type="Proteomes" id="UP000507470">
    <property type="component" value="Unassembled WGS sequence"/>
</dbReference>
<dbReference type="GO" id="GO:0098609">
    <property type="term" value="P:cell-cell adhesion"/>
    <property type="evidence" value="ECO:0007669"/>
    <property type="project" value="TreeGrafter"/>
</dbReference>
<feature type="domain" description="Fibronectin type-III" evidence="8">
    <location>
        <begin position="748"/>
        <end position="846"/>
    </location>
</feature>
<feature type="domain" description="Ig-like" evidence="7">
    <location>
        <begin position="466"/>
        <end position="548"/>
    </location>
</feature>
<dbReference type="InterPro" id="IPR003598">
    <property type="entry name" value="Ig_sub2"/>
</dbReference>
<dbReference type="InterPro" id="IPR013762">
    <property type="entry name" value="Integrase-like_cat_sf"/>
</dbReference>
<dbReference type="GO" id="GO:0005911">
    <property type="term" value="C:cell-cell junction"/>
    <property type="evidence" value="ECO:0007669"/>
    <property type="project" value="TreeGrafter"/>
</dbReference>
<dbReference type="InterPro" id="IPR007110">
    <property type="entry name" value="Ig-like_dom"/>
</dbReference>
<dbReference type="InterPro" id="IPR036116">
    <property type="entry name" value="FN3_sf"/>
</dbReference>
<evidence type="ECO:0000313" key="10">
    <source>
        <dbReference type="Proteomes" id="UP000507470"/>
    </source>
</evidence>
<dbReference type="InterPro" id="IPR003599">
    <property type="entry name" value="Ig_sub"/>
</dbReference>
<evidence type="ECO:0000256" key="3">
    <source>
        <dbReference type="ARBA" id="ARBA00023157"/>
    </source>
</evidence>
<dbReference type="SMART" id="SM00060">
    <property type="entry name" value="FN3"/>
    <property type="match status" value="1"/>
</dbReference>
<dbReference type="SMART" id="SM00409">
    <property type="entry name" value="IG"/>
    <property type="match status" value="5"/>
</dbReference>
<dbReference type="SUPFAM" id="SSF56349">
    <property type="entry name" value="DNA breaking-rejoining enzymes"/>
    <property type="match status" value="1"/>
</dbReference>
<feature type="domain" description="Ig-like" evidence="7">
    <location>
        <begin position="282"/>
        <end position="366"/>
    </location>
</feature>
<proteinExistence type="predicted"/>
<dbReference type="GO" id="GO:0015074">
    <property type="term" value="P:DNA integration"/>
    <property type="evidence" value="ECO:0007669"/>
    <property type="project" value="InterPro"/>
</dbReference>
<name>A0A6J8CHV6_MYTCO</name>
<dbReference type="OrthoDB" id="10038880at2759"/>
<dbReference type="GO" id="GO:0006310">
    <property type="term" value="P:DNA recombination"/>
    <property type="evidence" value="ECO:0007669"/>
    <property type="project" value="UniProtKB-KW"/>
</dbReference>
<dbReference type="EMBL" id="CACVKT020005396">
    <property type="protein sequence ID" value="CAC5394889.1"/>
    <property type="molecule type" value="Genomic_DNA"/>
</dbReference>
<evidence type="ECO:0008006" key="11">
    <source>
        <dbReference type="Google" id="ProtNLM"/>
    </source>
</evidence>
<feature type="domain" description="Ig-like" evidence="7">
    <location>
        <begin position="555"/>
        <end position="633"/>
    </location>
</feature>
<dbReference type="CDD" id="cd00096">
    <property type="entry name" value="Ig"/>
    <property type="match status" value="1"/>
</dbReference>
<dbReference type="CDD" id="cd00063">
    <property type="entry name" value="FN3"/>
    <property type="match status" value="1"/>
</dbReference>
<keyword evidence="2" id="KW-0472">Membrane</keyword>
<dbReference type="PROSITE" id="PS50853">
    <property type="entry name" value="FN3"/>
    <property type="match status" value="1"/>
</dbReference>
<reference evidence="9 10" key="1">
    <citation type="submission" date="2020-06" db="EMBL/GenBank/DDBJ databases">
        <authorList>
            <person name="Li R."/>
            <person name="Bekaert M."/>
        </authorList>
    </citation>
    <scope>NUCLEOTIDE SEQUENCE [LARGE SCALE GENOMIC DNA]</scope>
    <source>
        <strain evidence="10">wild</strain>
    </source>
</reference>
<dbReference type="Gene3D" id="2.60.40.10">
    <property type="entry name" value="Immunoglobulins"/>
    <property type="match status" value="6"/>
</dbReference>
<dbReference type="GO" id="GO:0005886">
    <property type="term" value="C:plasma membrane"/>
    <property type="evidence" value="ECO:0007669"/>
    <property type="project" value="TreeGrafter"/>
</dbReference>
<gene>
    <name evidence="9" type="ORF">MCOR_29606</name>
</gene>